<dbReference type="AlphaFoldDB" id="B3E4J7"/>
<feature type="domain" description="Thiamine pyrophosphate enzyme N-terminal TPP-binding" evidence="6">
    <location>
        <begin position="3"/>
        <end position="106"/>
    </location>
</feature>
<dbReference type="Pfam" id="PF02776">
    <property type="entry name" value="TPP_enzyme_N"/>
    <property type="match status" value="1"/>
</dbReference>
<comment type="similarity">
    <text evidence="1 3">Belongs to the TPP enzyme family.</text>
</comment>
<keyword evidence="8" id="KW-1185">Reference proteome</keyword>
<dbReference type="InterPro" id="IPR045229">
    <property type="entry name" value="TPP_enz"/>
</dbReference>
<dbReference type="Pfam" id="PF00205">
    <property type="entry name" value="TPP_enzyme_M"/>
    <property type="match status" value="1"/>
</dbReference>
<evidence type="ECO:0000313" key="8">
    <source>
        <dbReference type="Proteomes" id="UP000002420"/>
    </source>
</evidence>
<evidence type="ECO:0000313" key="7">
    <source>
        <dbReference type="EMBL" id="ACD94512.1"/>
    </source>
</evidence>
<dbReference type="KEGG" id="glo:Glov_0786"/>
<dbReference type="InterPro" id="IPR012001">
    <property type="entry name" value="Thiamin_PyroP_enz_TPP-bd_dom"/>
</dbReference>
<dbReference type="GO" id="GO:0005948">
    <property type="term" value="C:acetolactate synthase complex"/>
    <property type="evidence" value="ECO:0007669"/>
    <property type="project" value="TreeGrafter"/>
</dbReference>
<dbReference type="RefSeq" id="WP_012468868.1">
    <property type="nucleotide sequence ID" value="NC_010814.1"/>
</dbReference>
<dbReference type="GO" id="GO:0000287">
    <property type="term" value="F:magnesium ion binding"/>
    <property type="evidence" value="ECO:0007669"/>
    <property type="project" value="InterPro"/>
</dbReference>
<protein>
    <submittedName>
        <fullName evidence="7">Thiamine pyrophosphate protein TPP binding domain protein</fullName>
    </submittedName>
</protein>
<dbReference type="Proteomes" id="UP000002420">
    <property type="component" value="Chromosome"/>
</dbReference>
<keyword evidence="2 3" id="KW-0786">Thiamine pyrophosphate</keyword>
<evidence type="ECO:0000259" key="5">
    <source>
        <dbReference type="Pfam" id="PF02775"/>
    </source>
</evidence>
<dbReference type="InterPro" id="IPR011766">
    <property type="entry name" value="TPP_enzyme_TPP-bd"/>
</dbReference>
<dbReference type="CDD" id="cd07035">
    <property type="entry name" value="TPP_PYR_POX_like"/>
    <property type="match status" value="1"/>
</dbReference>
<dbReference type="SUPFAM" id="SSF52518">
    <property type="entry name" value="Thiamin diphosphate-binding fold (THDP-binding)"/>
    <property type="match status" value="2"/>
</dbReference>
<organism evidence="7 8">
    <name type="scientific">Trichlorobacter lovleyi (strain ATCC BAA-1151 / DSM 17278 / SZ)</name>
    <name type="common">Geobacter lovleyi</name>
    <dbReference type="NCBI Taxonomy" id="398767"/>
    <lineage>
        <taxon>Bacteria</taxon>
        <taxon>Pseudomonadati</taxon>
        <taxon>Thermodesulfobacteriota</taxon>
        <taxon>Desulfuromonadia</taxon>
        <taxon>Geobacterales</taxon>
        <taxon>Geobacteraceae</taxon>
        <taxon>Trichlorobacter</taxon>
    </lineage>
</organism>
<dbReference type="eggNOG" id="COG0028">
    <property type="taxonomic scope" value="Bacteria"/>
</dbReference>
<evidence type="ECO:0000259" key="6">
    <source>
        <dbReference type="Pfam" id="PF02776"/>
    </source>
</evidence>
<dbReference type="Gene3D" id="3.40.50.970">
    <property type="match status" value="2"/>
</dbReference>
<dbReference type="SUPFAM" id="SSF52467">
    <property type="entry name" value="DHS-like NAD/FAD-binding domain"/>
    <property type="match status" value="1"/>
</dbReference>
<dbReference type="Gene3D" id="3.40.50.1220">
    <property type="entry name" value="TPP-binding domain"/>
    <property type="match status" value="1"/>
</dbReference>
<dbReference type="CDD" id="cd00568">
    <property type="entry name" value="TPP_enzymes"/>
    <property type="match status" value="1"/>
</dbReference>
<gene>
    <name evidence="7" type="ordered locus">Glov_0786</name>
</gene>
<evidence type="ECO:0000256" key="1">
    <source>
        <dbReference type="ARBA" id="ARBA00007812"/>
    </source>
</evidence>
<dbReference type="PANTHER" id="PTHR18968:SF142">
    <property type="entry name" value="ACETOLACTATE SYNTHASE"/>
    <property type="match status" value="1"/>
</dbReference>
<dbReference type="InterPro" id="IPR029061">
    <property type="entry name" value="THDP-binding"/>
</dbReference>
<dbReference type="Pfam" id="PF02775">
    <property type="entry name" value="TPP_enzyme_C"/>
    <property type="match status" value="1"/>
</dbReference>
<evidence type="ECO:0000259" key="4">
    <source>
        <dbReference type="Pfam" id="PF00205"/>
    </source>
</evidence>
<dbReference type="GO" id="GO:0009099">
    <property type="term" value="P:L-valine biosynthetic process"/>
    <property type="evidence" value="ECO:0007669"/>
    <property type="project" value="TreeGrafter"/>
</dbReference>
<evidence type="ECO:0000256" key="2">
    <source>
        <dbReference type="ARBA" id="ARBA00023052"/>
    </source>
</evidence>
<dbReference type="PANTHER" id="PTHR18968">
    <property type="entry name" value="THIAMINE PYROPHOSPHATE ENZYMES"/>
    <property type="match status" value="1"/>
</dbReference>
<dbReference type="HOGENOM" id="CLU_013748_1_3_7"/>
<dbReference type="GO" id="GO:0050660">
    <property type="term" value="F:flavin adenine dinucleotide binding"/>
    <property type="evidence" value="ECO:0007669"/>
    <property type="project" value="TreeGrafter"/>
</dbReference>
<dbReference type="STRING" id="398767.Glov_0786"/>
<sequence length="598" mass="65568">MEMKVSDYIASFMVENGITDLFTVTGGGAMHLNDSLGNHPELVSTYNHHEQACAIAAEAYARLTGRIALVCVTSGPGGTNAITGVMGGWVDSIPMFVISGQVKFSTTIASTNVPLRQLGDQEFNIVDSVRCMTKYAVMLTEPESIAYHLERALFLAGHGRPGPVWLDIPLNVQGALIETDALQHYDPSEDAVQVVAPPSNDVYSQLIEKICNARKPVILAGSGIRLSGSHDVFIQLLEKLNIPVVTAWNAHDNLWDDHPLYCGRPGTIGTRGGNFVVQNCDLLLSLGCRMNIRQISYNWENFAKDAYLVAVDIDAGELKKPTLTVDMPIHADLGDFLPGLLGAMQADHKLGNIEWLEWCRKINQKYPAVQPHHYTPHSPVNPYVFMDRLSQYLDEGDVTVTGNGSACVCSFQAMVIKKNQRLFTNSGCASMGYGLPAALGAAVALGGKRVICLDGDGSIQMNLQELQTIIHNKLNLKIFWLNNDGYHSIRQTQTNIFNARFCGVNETSGISFPSADKIARAYGFEFIKIDAVEDMDEKIKKVLLSDTSIVCEVILNPAQGFEPKLSSRILQDGTMVSPSLEDMFPFLSAEEMKMNAYK</sequence>
<dbReference type="GO" id="GO:0009097">
    <property type="term" value="P:isoleucine biosynthetic process"/>
    <property type="evidence" value="ECO:0007669"/>
    <property type="project" value="TreeGrafter"/>
</dbReference>
<dbReference type="InterPro" id="IPR029035">
    <property type="entry name" value="DHS-like_NAD/FAD-binding_dom"/>
</dbReference>
<dbReference type="EMBL" id="CP001089">
    <property type="protein sequence ID" value="ACD94512.1"/>
    <property type="molecule type" value="Genomic_DNA"/>
</dbReference>
<proteinExistence type="inferred from homology"/>
<accession>B3E4J7</accession>
<evidence type="ECO:0000256" key="3">
    <source>
        <dbReference type="RuleBase" id="RU362132"/>
    </source>
</evidence>
<feature type="domain" description="Thiamine pyrophosphate enzyme TPP-binding" evidence="5">
    <location>
        <begin position="404"/>
        <end position="553"/>
    </location>
</feature>
<dbReference type="InterPro" id="IPR012000">
    <property type="entry name" value="Thiamin_PyroP_enz_cen_dom"/>
</dbReference>
<dbReference type="GO" id="GO:0003984">
    <property type="term" value="F:acetolactate synthase activity"/>
    <property type="evidence" value="ECO:0007669"/>
    <property type="project" value="TreeGrafter"/>
</dbReference>
<reference evidence="7 8" key="1">
    <citation type="submission" date="2008-05" db="EMBL/GenBank/DDBJ databases">
        <title>Complete sequence of chromosome of Geobacter lovleyi SZ.</title>
        <authorList>
            <consortium name="US DOE Joint Genome Institute"/>
            <person name="Lucas S."/>
            <person name="Copeland A."/>
            <person name="Lapidus A."/>
            <person name="Glavina del Rio T."/>
            <person name="Dalin E."/>
            <person name="Tice H."/>
            <person name="Bruce D."/>
            <person name="Goodwin L."/>
            <person name="Pitluck S."/>
            <person name="Chertkov O."/>
            <person name="Meincke L."/>
            <person name="Brettin T."/>
            <person name="Detter J.C."/>
            <person name="Han C."/>
            <person name="Tapia R."/>
            <person name="Kuske C.R."/>
            <person name="Schmutz J."/>
            <person name="Larimer F."/>
            <person name="Land M."/>
            <person name="Hauser L."/>
            <person name="Kyrpides N."/>
            <person name="Mikhailova N."/>
            <person name="Sung Y."/>
            <person name="Fletcher K.E."/>
            <person name="Ritalahti K.M."/>
            <person name="Loeffler F.E."/>
            <person name="Richardson P."/>
        </authorList>
    </citation>
    <scope>NUCLEOTIDE SEQUENCE [LARGE SCALE GENOMIC DNA]</scope>
    <source>
        <strain evidence="8">ATCC BAA-1151 / DSM 17278 / SZ</strain>
    </source>
</reference>
<dbReference type="GO" id="GO:0030976">
    <property type="term" value="F:thiamine pyrophosphate binding"/>
    <property type="evidence" value="ECO:0007669"/>
    <property type="project" value="InterPro"/>
</dbReference>
<name>B3E4J7_TRIL1</name>
<feature type="domain" description="Thiamine pyrophosphate enzyme central" evidence="4">
    <location>
        <begin position="205"/>
        <end position="339"/>
    </location>
</feature>